<dbReference type="Gene3D" id="2.30.40.10">
    <property type="entry name" value="Urease, subunit C, domain 1"/>
    <property type="match status" value="1"/>
</dbReference>
<dbReference type="InterPro" id="IPR052349">
    <property type="entry name" value="Metallo-hydrolase_Enzymes"/>
</dbReference>
<dbReference type="EMBL" id="CAEZTS010000045">
    <property type="protein sequence ID" value="CAB4576079.1"/>
    <property type="molecule type" value="Genomic_DNA"/>
</dbReference>
<dbReference type="InterPro" id="IPR032466">
    <property type="entry name" value="Metal_Hydrolase"/>
</dbReference>
<accession>A0A6J6EKZ9</accession>
<feature type="domain" description="Amidohydrolase 3" evidence="1">
    <location>
        <begin position="97"/>
        <end position="390"/>
    </location>
</feature>
<evidence type="ECO:0000313" key="2">
    <source>
        <dbReference type="EMBL" id="CAB4576079.1"/>
    </source>
</evidence>
<dbReference type="PANTHER" id="PTHR32027">
    <property type="entry name" value="CYTOSINE DEAMINASE"/>
    <property type="match status" value="1"/>
</dbReference>
<dbReference type="CDD" id="cd01293">
    <property type="entry name" value="Bact_CD"/>
    <property type="match status" value="1"/>
</dbReference>
<proteinExistence type="predicted"/>
<dbReference type="PANTHER" id="PTHR32027:SF9">
    <property type="entry name" value="BLL3847 PROTEIN"/>
    <property type="match status" value="1"/>
</dbReference>
<dbReference type="Pfam" id="PF07969">
    <property type="entry name" value="Amidohydro_3"/>
    <property type="match status" value="1"/>
</dbReference>
<gene>
    <name evidence="2" type="ORF">UFOPK1722_00683</name>
</gene>
<dbReference type="InterPro" id="IPR011059">
    <property type="entry name" value="Metal-dep_hydrolase_composite"/>
</dbReference>
<dbReference type="Gene3D" id="3.20.20.140">
    <property type="entry name" value="Metal-dependent hydrolases"/>
    <property type="match status" value="1"/>
</dbReference>
<sequence>MSIDPAGSLWLRRGRLRDGSLVDVRVADGRVTAVEPVSSDRVGTSLEGWLVLPALGEPHAHLDKALTAERVPNPAGDLMGAIEAWVAAEERGEFGLEEMTERATAAIRKLVANGVTSIRTHVNVGDSDARHVHLRAVRAARDATRHLADVQIVALMHSPLAGSEGAGNRRALREALSMGVDLVGGCPHLEVDGAGMIREALSAADEAGVGMDLHVDETLDPNMLTLVELARQVVATGFARPVTASHCVSLSVQSIETQREIARVVGDAGIAIVPLPPTNLFLQGREQPRSMPRGIAPIDVLREAGVPLALGGDNVQDPFNPVGRSDPLETASLAVMAAHQLPDAAYDLVSNGVRRVLGHEVADVVVGAPADFLVIDAASVREAIADAPLDRRVFKGGREVVVTTTTRRFHDDP</sequence>
<dbReference type="AlphaFoldDB" id="A0A6J6EKZ9"/>
<dbReference type="SUPFAM" id="SSF51556">
    <property type="entry name" value="Metallo-dependent hydrolases"/>
    <property type="match status" value="1"/>
</dbReference>
<protein>
    <submittedName>
        <fullName evidence="2">Unannotated protein</fullName>
    </submittedName>
</protein>
<name>A0A6J6EKZ9_9ZZZZ</name>
<dbReference type="GO" id="GO:0016814">
    <property type="term" value="F:hydrolase activity, acting on carbon-nitrogen (but not peptide) bonds, in cyclic amidines"/>
    <property type="evidence" value="ECO:0007669"/>
    <property type="project" value="TreeGrafter"/>
</dbReference>
<dbReference type="SUPFAM" id="SSF51338">
    <property type="entry name" value="Composite domain of metallo-dependent hydrolases"/>
    <property type="match status" value="1"/>
</dbReference>
<evidence type="ECO:0000259" key="1">
    <source>
        <dbReference type="Pfam" id="PF07969"/>
    </source>
</evidence>
<organism evidence="2">
    <name type="scientific">freshwater metagenome</name>
    <dbReference type="NCBI Taxonomy" id="449393"/>
    <lineage>
        <taxon>unclassified sequences</taxon>
        <taxon>metagenomes</taxon>
        <taxon>ecological metagenomes</taxon>
    </lineage>
</organism>
<dbReference type="InterPro" id="IPR013108">
    <property type="entry name" value="Amidohydro_3"/>
</dbReference>
<reference evidence="2" key="1">
    <citation type="submission" date="2020-05" db="EMBL/GenBank/DDBJ databases">
        <authorList>
            <person name="Chiriac C."/>
            <person name="Salcher M."/>
            <person name="Ghai R."/>
            <person name="Kavagutti S V."/>
        </authorList>
    </citation>
    <scope>NUCLEOTIDE SEQUENCE</scope>
</reference>